<evidence type="ECO:0000313" key="2">
    <source>
        <dbReference type="EMBL" id="MFD0922835.1"/>
    </source>
</evidence>
<feature type="compositionally biased region" description="Basic and acidic residues" evidence="1">
    <location>
        <begin position="1"/>
        <end position="16"/>
    </location>
</feature>
<reference evidence="3" key="1">
    <citation type="journal article" date="2019" name="Int. J. Syst. Evol. Microbiol.">
        <title>The Global Catalogue of Microorganisms (GCM) 10K type strain sequencing project: providing services to taxonomists for standard genome sequencing and annotation.</title>
        <authorList>
            <consortium name="The Broad Institute Genomics Platform"/>
            <consortium name="The Broad Institute Genome Sequencing Center for Infectious Disease"/>
            <person name="Wu L."/>
            <person name="Ma J."/>
        </authorList>
    </citation>
    <scope>NUCLEOTIDE SEQUENCE [LARGE SCALE GENOMIC DNA]</scope>
    <source>
        <strain evidence="3">CCUG 56401</strain>
    </source>
</reference>
<dbReference type="RefSeq" id="WP_263253592.1">
    <property type="nucleotide sequence ID" value="NZ_BAABLT010000027.1"/>
</dbReference>
<gene>
    <name evidence="2" type="ORF">ACFQ16_24065</name>
</gene>
<accession>A0ABW3G1A7</accession>
<evidence type="ECO:0000313" key="3">
    <source>
        <dbReference type="Proteomes" id="UP001597018"/>
    </source>
</evidence>
<dbReference type="EMBL" id="JBHTIW010000025">
    <property type="protein sequence ID" value="MFD0922835.1"/>
    <property type="molecule type" value="Genomic_DNA"/>
</dbReference>
<proteinExistence type="predicted"/>
<sequence length="57" mass="6334">MQIRSSRPDDEPRLTEISRSAWSPVVSPNPPNPPFFDERTLPDNVLAVLMALDLSTG</sequence>
<protein>
    <recommendedName>
        <fullName evidence="4">GNAT family N-acetyltransferase</fullName>
    </recommendedName>
</protein>
<evidence type="ECO:0008006" key="4">
    <source>
        <dbReference type="Google" id="ProtNLM"/>
    </source>
</evidence>
<keyword evidence="3" id="KW-1185">Reference proteome</keyword>
<feature type="region of interest" description="Disordered" evidence="1">
    <location>
        <begin position="1"/>
        <end position="38"/>
    </location>
</feature>
<organism evidence="2 3">
    <name type="scientific">Saccharopolyspora rosea</name>
    <dbReference type="NCBI Taxonomy" id="524884"/>
    <lineage>
        <taxon>Bacteria</taxon>
        <taxon>Bacillati</taxon>
        <taxon>Actinomycetota</taxon>
        <taxon>Actinomycetes</taxon>
        <taxon>Pseudonocardiales</taxon>
        <taxon>Pseudonocardiaceae</taxon>
        <taxon>Saccharopolyspora</taxon>
    </lineage>
</organism>
<dbReference type="Proteomes" id="UP001597018">
    <property type="component" value="Unassembled WGS sequence"/>
</dbReference>
<name>A0ABW3G1A7_9PSEU</name>
<evidence type="ECO:0000256" key="1">
    <source>
        <dbReference type="SAM" id="MobiDB-lite"/>
    </source>
</evidence>
<comment type="caution">
    <text evidence="2">The sequence shown here is derived from an EMBL/GenBank/DDBJ whole genome shotgun (WGS) entry which is preliminary data.</text>
</comment>